<reference evidence="1" key="1">
    <citation type="submission" date="2020-05" db="EMBL/GenBank/DDBJ databases">
        <title>Large-scale comparative analyses of tick genomes elucidate their genetic diversity and vector capacities.</title>
        <authorList>
            <person name="Jia N."/>
            <person name="Wang J."/>
            <person name="Shi W."/>
            <person name="Du L."/>
            <person name="Sun Y."/>
            <person name="Zhan W."/>
            <person name="Jiang J."/>
            <person name="Wang Q."/>
            <person name="Zhang B."/>
            <person name="Ji P."/>
            <person name="Sakyi L.B."/>
            <person name="Cui X."/>
            <person name="Yuan T."/>
            <person name="Jiang B."/>
            <person name="Yang W."/>
            <person name="Lam T.T.-Y."/>
            <person name="Chang Q."/>
            <person name="Ding S."/>
            <person name="Wang X."/>
            <person name="Zhu J."/>
            <person name="Ruan X."/>
            <person name="Zhao L."/>
            <person name="Wei J."/>
            <person name="Que T."/>
            <person name="Du C."/>
            <person name="Cheng J."/>
            <person name="Dai P."/>
            <person name="Han X."/>
            <person name="Huang E."/>
            <person name="Gao Y."/>
            <person name="Liu J."/>
            <person name="Shao H."/>
            <person name="Ye R."/>
            <person name="Li L."/>
            <person name="Wei W."/>
            <person name="Wang X."/>
            <person name="Wang C."/>
            <person name="Yang T."/>
            <person name="Huo Q."/>
            <person name="Li W."/>
            <person name="Guo W."/>
            <person name="Chen H."/>
            <person name="Zhou L."/>
            <person name="Ni X."/>
            <person name="Tian J."/>
            <person name="Zhou Y."/>
            <person name="Sheng Y."/>
            <person name="Liu T."/>
            <person name="Pan Y."/>
            <person name="Xia L."/>
            <person name="Li J."/>
            <person name="Zhao F."/>
            <person name="Cao W."/>
        </authorList>
    </citation>
    <scope>NUCLEOTIDE SEQUENCE</scope>
    <source>
        <strain evidence="1">Dsil-2018</strain>
    </source>
</reference>
<sequence length="287" mass="32214">MDHTRDATKLLVEHMTRGGFAFAFVSDPYTCADRIPNVPLSFTTFHAPVRPRVMLLARAPGFHLFPLYLSQLVVAVSCEGAGHSFILVATYAPPHRPLDPILDELAQCFSRFPSRHFILAGDFNAKHPLWGPASSDVRGVQLVQFACANELHVLNSPDSPPTFDTRYASSWIDVSLASIPLTRAGFVWSVSDSDTLSDHRYIEFSFSGMTGVRQKRMTNFARARILDSLYHSVWFDRVIGCRFSSNMALDIVLEQFYRIYDALHKHNLRAVKPHAPPGNAWLTPQLA</sequence>
<name>A0ACB8CWZ1_DERSI</name>
<dbReference type="EMBL" id="CM023473">
    <property type="protein sequence ID" value="KAH7953626.1"/>
    <property type="molecule type" value="Genomic_DNA"/>
</dbReference>
<accession>A0ACB8CWZ1</accession>
<gene>
    <name evidence="1" type="ORF">HPB49_010730</name>
</gene>
<evidence type="ECO:0000313" key="1">
    <source>
        <dbReference type="EMBL" id="KAH7953626.1"/>
    </source>
</evidence>
<proteinExistence type="predicted"/>
<protein>
    <submittedName>
        <fullName evidence="1">Uncharacterized protein</fullName>
    </submittedName>
</protein>
<evidence type="ECO:0000313" key="2">
    <source>
        <dbReference type="Proteomes" id="UP000821865"/>
    </source>
</evidence>
<organism evidence="1 2">
    <name type="scientific">Dermacentor silvarum</name>
    <name type="common">Tick</name>
    <dbReference type="NCBI Taxonomy" id="543639"/>
    <lineage>
        <taxon>Eukaryota</taxon>
        <taxon>Metazoa</taxon>
        <taxon>Ecdysozoa</taxon>
        <taxon>Arthropoda</taxon>
        <taxon>Chelicerata</taxon>
        <taxon>Arachnida</taxon>
        <taxon>Acari</taxon>
        <taxon>Parasitiformes</taxon>
        <taxon>Ixodida</taxon>
        <taxon>Ixodoidea</taxon>
        <taxon>Ixodidae</taxon>
        <taxon>Rhipicephalinae</taxon>
        <taxon>Dermacentor</taxon>
    </lineage>
</organism>
<keyword evidence="2" id="KW-1185">Reference proteome</keyword>
<dbReference type="Proteomes" id="UP000821865">
    <property type="component" value="Chromosome 4"/>
</dbReference>
<comment type="caution">
    <text evidence="1">The sequence shown here is derived from an EMBL/GenBank/DDBJ whole genome shotgun (WGS) entry which is preliminary data.</text>
</comment>